<keyword evidence="1" id="KW-0732">Signal</keyword>
<dbReference type="InterPro" id="IPR025348">
    <property type="entry name" value="DUF4252"/>
</dbReference>
<feature type="signal peptide" evidence="1">
    <location>
        <begin position="1"/>
        <end position="18"/>
    </location>
</feature>
<dbReference type="Proteomes" id="UP001148482">
    <property type="component" value="Unassembled WGS sequence"/>
</dbReference>
<protein>
    <submittedName>
        <fullName evidence="2">DUF4252 domain-containing protein</fullName>
    </submittedName>
</protein>
<evidence type="ECO:0000313" key="2">
    <source>
        <dbReference type="EMBL" id="MCX2836551.1"/>
    </source>
</evidence>
<name>A0A9X3CTW2_9FLAO</name>
<dbReference type="Pfam" id="PF14060">
    <property type="entry name" value="DUF4252"/>
    <property type="match status" value="1"/>
</dbReference>
<keyword evidence="3" id="KW-1185">Reference proteome</keyword>
<organism evidence="2 3">
    <name type="scientific">Salinimicrobium profundisediminis</name>
    <dbReference type="NCBI Taxonomy" id="2994553"/>
    <lineage>
        <taxon>Bacteria</taxon>
        <taxon>Pseudomonadati</taxon>
        <taxon>Bacteroidota</taxon>
        <taxon>Flavobacteriia</taxon>
        <taxon>Flavobacteriales</taxon>
        <taxon>Flavobacteriaceae</taxon>
        <taxon>Salinimicrobium</taxon>
    </lineage>
</organism>
<sequence>MKNSVFILVLLCLGFVSCNNETSLQEFYVEHQNDNQYLAFDIPVSLLTGDNSALTAEQKATMETIKKVNILGFPLKGENKGEYEAEKERLTSILKADKYQQLMRYGGGTRKAELYYLGEEDAIDELIVFGSDDEKGFGIARLTGNDMNPEALIRLLKSFEKGELNVAGLPKLEGFLD</sequence>
<comment type="caution">
    <text evidence="2">The sequence shown here is derived from an EMBL/GenBank/DDBJ whole genome shotgun (WGS) entry which is preliminary data.</text>
</comment>
<dbReference type="EMBL" id="JAPJDA010000001">
    <property type="protein sequence ID" value="MCX2836551.1"/>
    <property type="molecule type" value="Genomic_DNA"/>
</dbReference>
<gene>
    <name evidence="2" type="ORF">OQ279_00180</name>
</gene>
<dbReference type="PROSITE" id="PS51257">
    <property type="entry name" value="PROKAR_LIPOPROTEIN"/>
    <property type="match status" value="1"/>
</dbReference>
<dbReference type="RefSeq" id="WP_266067731.1">
    <property type="nucleotide sequence ID" value="NZ_JAPJDA010000001.1"/>
</dbReference>
<feature type="chain" id="PRO_5040821996" evidence="1">
    <location>
        <begin position="19"/>
        <end position="177"/>
    </location>
</feature>
<dbReference type="AlphaFoldDB" id="A0A9X3CTW2"/>
<reference evidence="2" key="1">
    <citation type="submission" date="2022-11" db="EMBL/GenBank/DDBJ databases">
        <title>Salinimicrobium profundisediminis sp. nov., isolated from deep-sea sediment of the Mariana Trench.</title>
        <authorList>
            <person name="Fu H."/>
        </authorList>
    </citation>
    <scope>NUCLEOTIDE SEQUENCE</scope>
    <source>
        <strain evidence="2">MT39</strain>
    </source>
</reference>
<evidence type="ECO:0000313" key="3">
    <source>
        <dbReference type="Proteomes" id="UP001148482"/>
    </source>
</evidence>
<evidence type="ECO:0000256" key="1">
    <source>
        <dbReference type="SAM" id="SignalP"/>
    </source>
</evidence>
<proteinExistence type="predicted"/>
<accession>A0A9X3CTW2</accession>